<feature type="compositionally biased region" description="Pro residues" evidence="13">
    <location>
        <begin position="439"/>
        <end position="462"/>
    </location>
</feature>
<feature type="region of interest" description="Disordered" evidence="13">
    <location>
        <begin position="276"/>
        <end position="314"/>
    </location>
</feature>
<keyword evidence="6 15" id="KW-0346">Stress response</keyword>
<dbReference type="EMBL" id="RJVU01007700">
    <property type="protein sequence ID" value="ROL53811.1"/>
    <property type="molecule type" value="Genomic_DNA"/>
</dbReference>
<keyword evidence="7" id="KW-0143">Chaperone</keyword>
<dbReference type="InterPro" id="IPR001436">
    <property type="entry name" value="Alpha-crystallin/sHSP_animal"/>
</dbReference>
<dbReference type="Pfam" id="PF00011">
    <property type="entry name" value="HSP20"/>
    <property type="match status" value="1"/>
</dbReference>
<keyword evidence="8" id="KW-0206">Cytoskeleton</keyword>
<evidence type="ECO:0000256" key="3">
    <source>
        <dbReference type="ARBA" id="ARBA00018962"/>
    </source>
</evidence>
<evidence type="ECO:0000313" key="15">
    <source>
        <dbReference type="EMBL" id="ROL53811.1"/>
    </source>
</evidence>
<keyword evidence="4" id="KW-0963">Cytoplasm</keyword>
<evidence type="ECO:0000313" key="16">
    <source>
        <dbReference type="Proteomes" id="UP000281406"/>
    </source>
</evidence>
<feature type="region of interest" description="Disordered" evidence="13">
    <location>
        <begin position="397"/>
        <end position="577"/>
    </location>
</feature>
<organism evidence="15 16">
    <name type="scientific">Anabarilius grahami</name>
    <name type="common">Kanglang fish</name>
    <name type="synonym">Barilius grahami</name>
    <dbReference type="NCBI Taxonomy" id="495550"/>
    <lineage>
        <taxon>Eukaryota</taxon>
        <taxon>Metazoa</taxon>
        <taxon>Chordata</taxon>
        <taxon>Craniata</taxon>
        <taxon>Vertebrata</taxon>
        <taxon>Euteleostomi</taxon>
        <taxon>Actinopterygii</taxon>
        <taxon>Neopterygii</taxon>
        <taxon>Teleostei</taxon>
        <taxon>Ostariophysi</taxon>
        <taxon>Cypriniformes</taxon>
        <taxon>Xenocyprididae</taxon>
        <taxon>Xenocypridinae</taxon>
        <taxon>Xenocypridinae incertae sedis</taxon>
        <taxon>Anabarilius</taxon>
    </lineage>
</organism>
<proteinExistence type="inferred from homology"/>
<dbReference type="SUPFAM" id="SSF49764">
    <property type="entry name" value="HSP20-like chaperones"/>
    <property type="match status" value="1"/>
</dbReference>
<dbReference type="PANTHER" id="PTHR45640">
    <property type="entry name" value="HEAT SHOCK PROTEIN HSP-12.2-RELATED"/>
    <property type="match status" value="1"/>
</dbReference>
<evidence type="ECO:0000256" key="10">
    <source>
        <dbReference type="ARBA" id="ARBA00032073"/>
    </source>
</evidence>
<protein>
    <recommendedName>
        <fullName evidence="3">Heat shock protein beta-1</fullName>
    </recommendedName>
    <alternativeName>
        <fullName evidence="10">Heat shock 27 kDa protein</fullName>
    </alternativeName>
</protein>
<evidence type="ECO:0000256" key="5">
    <source>
        <dbReference type="ARBA" id="ARBA00022553"/>
    </source>
</evidence>
<feature type="compositionally biased region" description="Low complexity" evidence="13">
    <location>
        <begin position="521"/>
        <end position="544"/>
    </location>
</feature>
<evidence type="ECO:0000256" key="13">
    <source>
        <dbReference type="SAM" id="MobiDB-lite"/>
    </source>
</evidence>
<evidence type="ECO:0000256" key="6">
    <source>
        <dbReference type="ARBA" id="ARBA00023016"/>
    </source>
</evidence>
<evidence type="ECO:0000256" key="11">
    <source>
        <dbReference type="PROSITE-ProRule" id="PRU00285"/>
    </source>
</evidence>
<keyword evidence="5" id="KW-0597">Phosphoprotein</keyword>
<dbReference type="GO" id="GO:0005634">
    <property type="term" value="C:nucleus"/>
    <property type="evidence" value="ECO:0007669"/>
    <property type="project" value="UniProtKB-SubCell"/>
</dbReference>
<accession>A0A3N0Z645</accession>
<evidence type="ECO:0000256" key="1">
    <source>
        <dbReference type="ARBA" id="ARBA00004123"/>
    </source>
</evidence>
<dbReference type="GO" id="GO:0042026">
    <property type="term" value="P:protein refolding"/>
    <property type="evidence" value="ECO:0007669"/>
    <property type="project" value="TreeGrafter"/>
</dbReference>
<comment type="subcellular location">
    <subcellularLocation>
        <location evidence="2">Cytoplasm</location>
        <location evidence="2">Cytoskeleton</location>
        <location evidence="2">Spindle</location>
    </subcellularLocation>
    <subcellularLocation>
        <location evidence="1">Nucleus</location>
    </subcellularLocation>
</comment>
<dbReference type="GO" id="GO:0043066">
    <property type="term" value="P:negative regulation of apoptotic process"/>
    <property type="evidence" value="ECO:0007669"/>
    <property type="project" value="TreeGrafter"/>
</dbReference>
<evidence type="ECO:0000256" key="2">
    <source>
        <dbReference type="ARBA" id="ARBA00004186"/>
    </source>
</evidence>
<reference evidence="15 16" key="1">
    <citation type="submission" date="2018-10" db="EMBL/GenBank/DDBJ databases">
        <title>Genome assembly for a Yunnan-Guizhou Plateau 3E fish, Anabarilius grahami (Regan), and its evolutionary and genetic applications.</title>
        <authorList>
            <person name="Jiang W."/>
        </authorList>
    </citation>
    <scope>NUCLEOTIDE SEQUENCE [LARGE SCALE GENOMIC DNA]</scope>
    <source>
        <strain evidence="15">AG-KIZ</strain>
        <tissue evidence="15">Muscle</tissue>
    </source>
</reference>
<dbReference type="OrthoDB" id="10060792at2759"/>
<dbReference type="GO" id="GO:0005737">
    <property type="term" value="C:cytoplasm"/>
    <property type="evidence" value="ECO:0007669"/>
    <property type="project" value="TreeGrafter"/>
</dbReference>
<comment type="similarity">
    <text evidence="11 12">Belongs to the small heat shock protein (HSP20) family.</text>
</comment>
<dbReference type="GO" id="GO:0005819">
    <property type="term" value="C:spindle"/>
    <property type="evidence" value="ECO:0007669"/>
    <property type="project" value="UniProtKB-SubCell"/>
</dbReference>
<dbReference type="PANTHER" id="PTHR45640:SF7">
    <property type="entry name" value="HEAT SHOCK PROTEIN BETA-1"/>
    <property type="match status" value="1"/>
</dbReference>
<dbReference type="InterPro" id="IPR008978">
    <property type="entry name" value="HSP20-like_chaperone"/>
</dbReference>
<keyword evidence="16" id="KW-1185">Reference proteome</keyword>
<dbReference type="CDD" id="cd06475">
    <property type="entry name" value="ACD_HspB1_like"/>
    <property type="match status" value="1"/>
</dbReference>
<gene>
    <name evidence="15" type="ORF">DPX16_9511</name>
</gene>
<keyword evidence="9" id="KW-0539">Nucleus</keyword>
<feature type="compositionally biased region" description="Low complexity" evidence="13">
    <location>
        <begin position="463"/>
        <end position="477"/>
    </location>
</feature>
<evidence type="ECO:0000256" key="8">
    <source>
        <dbReference type="ARBA" id="ARBA00023212"/>
    </source>
</evidence>
<evidence type="ECO:0000256" key="12">
    <source>
        <dbReference type="RuleBase" id="RU003616"/>
    </source>
</evidence>
<dbReference type="GO" id="GO:0051082">
    <property type="term" value="F:unfolded protein binding"/>
    <property type="evidence" value="ECO:0007669"/>
    <property type="project" value="TreeGrafter"/>
</dbReference>
<dbReference type="PROSITE" id="PS01031">
    <property type="entry name" value="SHSP"/>
    <property type="match status" value="1"/>
</dbReference>
<dbReference type="InterPro" id="IPR037876">
    <property type="entry name" value="ACD_HspB1"/>
</dbReference>
<dbReference type="Gene3D" id="2.60.40.790">
    <property type="match status" value="1"/>
</dbReference>
<feature type="compositionally biased region" description="Low complexity" evidence="13">
    <location>
        <begin position="553"/>
        <end position="576"/>
    </location>
</feature>
<dbReference type="GO" id="GO:0009408">
    <property type="term" value="P:response to heat"/>
    <property type="evidence" value="ECO:0007669"/>
    <property type="project" value="TreeGrafter"/>
</dbReference>
<evidence type="ECO:0000256" key="7">
    <source>
        <dbReference type="ARBA" id="ARBA00023186"/>
    </source>
</evidence>
<sequence>MAERRIPFSFMHGPSWDPFRDWYQGSRLFDQTFGMPPFSEEMPTFPSTHWPGYMRAFGHPDMPSLMQSPAMAQMPMSPPAVMVPPNYGRALSRQLSTGMSEIKQTQDAWKISLDVNHFAPEELSVKTKDGVVEITGKHEERKDEHGFVSRCFTRKYTLPPGVDSEKITSSLSPEGVLTIEAPLPKPAIQGSEINIPVNTGSSTAAVSAHTHTHRDNNFFSMKVLLLLVYVNCSSQLEDEELRKLYRIGASYNGPCVLPDTTGLNWRETMLKCVEFKRPRSGTPPYPVPNQRPTANGNDDPAMTSEPAPGGATEPDISPEPEVFPAELKFESGVPFSDEAVGVKDVELERSPAHPPVTESESIDNYTTSQLFENSILDFPISTSLSLPHPLLEYATESPSLPSLNPTKSAVLPELSPISPATPPSPPLSDVVTSRDHCEPSPPGCKDPVAPPPTSVPVSPPQPVDLTPSPTLLPPSSSAGTFEPSAARSCLGSSTSPGSDVTPPMQRTYGPSVALRPSTPTAPAGSALPQASSPPSVAPATPQPSGSLHPPRMVVAVAPSRSPGSSSSSRSICRPSAPWVPLPSPRLPSFVPKVAPRHSPPWLLPSALPPPMYSILVGDWASIRLILQLHRPPPEPPPACPFGCSSTARGRALPEGGSTVTTTGSHTTLPSIPSALHLHVITITRT</sequence>
<dbReference type="Proteomes" id="UP000281406">
    <property type="component" value="Unassembled WGS sequence"/>
</dbReference>
<feature type="domain" description="SHSP" evidence="14">
    <location>
        <begin position="90"/>
        <end position="198"/>
    </location>
</feature>
<dbReference type="AlphaFoldDB" id="A0A3N0Z645"/>
<evidence type="ECO:0000256" key="9">
    <source>
        <dbReference type="ARBA" id="ARBA00023242"/>
    </source>
</evidence>
<evidence type="ECO:0000256" key="4">
    <source>
        <dbReference type="ARBA" id="ARBA00022490"/>
    </source>
</evidence>
<dbReference type="FunFam" id="2.60.40.790:FF:000024">
    <property type="entry name" value="heat shock protein beta-1"/>
    <property type="match status" value="1"/>
</dbReference>
<name>A0A3N0Z645_ANAGA</name>
<comment type="caution">
    <text evidence="15">The sequence shown here is derived from an EMBL/GenBank/DDBJ whole genome shotgun (WGS) entry which is preliminary data.</text>
</comment>
<evidence type="ECO:0000259" key="14">
    <source>
        <dbReference type="PROSITE" id="PS01031"/>
    </source>
</evidence>
<dbReference type="InterPro" id="IPR002068">
    <property type="entry name" value="A-crystallin/Hsp20_dom"/>
</dbReference>
<feature type="compositionally biased region" description="Polar residues" evidence="13">
    <location>
        <begin position="397"/>
        <end position="407"/>
    </location>
</feature>